<dbReference type="Gene3D" id="3.30.530.20">
    <property type="match status" value="1"/>
</dbReference>
<comment type="caution">
    <text evidence="1">The sequence shown here is derived from an EMBL/GenBank/DDBJ whole genome shotgun (WGS) entry which is preliminary data.</text>
</comment>
<sequence length="150" mass="16566">MTMATGTHSVEVPVSQQKVWDFVSDMEKWAKLVPGYSGHEMISDTRSTWTFKGNVSVIKKTVEVQIDILEWNEPEKVTFQLTGLSDKFSGTGYFIAEPIDATHTKMTGHLDVKAEGLASAVLNPVLKPVLPKATQVLTDRVANALKRLHA</sequence>
<dbReference type="EMBL" id="JBHTJF010000009">
    <property type="protein sequence ID" value="MFD0942613.1"/>
    <property type="molecule type" value="Genomic_DNA"/>
</dbReference>
<organism evidence="1 2">
    <name type="scientific">Savagea faecisuis</name>
    <dbReference type="NCBI Taxonomy" id="1274803"/>
    <lineage>
        <taxon>Bacteria</taxon>
        <taxon>Bacillati</taxon>
        <taxon>Bacillota</taxon>
        <taxon>Bacilli</taxon>
        <taxon>Bacillales</taxon>
        <taxon>Caryophanaceae</taxon>
        <taxon>Savagea</taxon>
    </lineage>
</organism>
<name>A0ABW3GTR6_9BACL</name>
<protein>
    <submittedName>
        <fullName evidence="1">CoxG family protein</fullName>
    </submittedName>
</protein>
<dbReference type="InterPro" id="IPR023393">
    <property type="entry name" value="START-like_dom_sf"/>
</dbReference>
<accession>A0ABW3GTR6</accession>
<dbReference type="SUPFAM" id="SSF55961">
    <property type="entry name" value="Bet v1-like"/>
    <property type="match status" value="1"/>
</dbReference>
<reference evidence="2" key="1">
    <citation type="journal article" date="2019" name="Int. J. Syst. Evol. Microbiol.">
        <title>The Global Catalogue of Microorganisms (GCM) 10K type strain sequencing project: providing services to taxonomists for standard genome sequencing and annotation.</title>
        <authorList>
            <consortium name="The Broad Institute Genomics Platform"/>
            <consortium name="The Broad Institute Genome Sequencing Center for Infectious Disease"/>
            <person name="Wu L."/>
            <person name="Ma J."/>
        </authorList>
    </citation>
    <scope>NUCLEOTIDE SEQUENCE [LARGE SCALE GENOMIC DNA]</scope>
    <source>
        <strain evidence="2">CCUG 63563</strain>
    </source>
</reference>
<dbReference type="InterPro" id="IPR019587">
    <property type="entry name" value="Polyketide_cyclase/dehydratase"/>
</dbReference>
<gene>
    <name evidence="1" type="ORF">ACFQ0V_02365</name>
</gene>
<evidence type="ECO:0000313" key="2">
    <source>
        <dbReference type="Proteomes" id="UP001596976"/>
    </source>
</evidence>
<dbReference type="Pfam" id="PF10604">
    <property type="entry name" value="Polyketide_cyc2"/>
    <property type="match status" value="1"/>
</dbReference>
<dbReference type="Proteomes" id="UP001596976">
    <property type="component" value="Unassembled WGS sequence"/>
</dbReference>
<evidence type="ECO:0000313" key="1">
    <source>
        <dbReference type="EMBL" id="MFD0942613.1"/>
    </source>
</evidence>
<keyword evidence="2" id="KW-1185">Reference proteome</keyword>
<dbReference type="CDD" id="cd07812">
    <property type="entry name" value="SRPBCC"/>
    <property type="match status" value="1"/>
</dbReference>
<proteinExistence type="predicted"/>
<dbReference type="RefSeq" id="WP_381009243.1">
    <property type="nucleotide sequence ID" value="NZ_JBHTJF010000009.1"/>
</dbReference>